<reference evidence="2" key="2">
    <citation type="journal article" date="2018" name="Environ. Microbiol.">
        <title>Bloom of a denitrifying methanotroph, 'Candidatus Methylomirabilis limnetica', in a deep stratified lake.</title>
        <authorList>
            <person name="Graf J.S."/>
            <person name="Mayr M.J."/>
            <person name="Marchant H.K."/>
            <person name="Tienken D."/>
            <person name="Hach P.F."/>
            <person name="Brand A."/>
            <person name="Schubert C.J."/>
            <person name="Kuypers M.M."/>
            <person name="Milucka J."/>
        </authorList>
    </citation>
    <scope>NUCLEOTIDE SEQUENCE [LARGE SCALE GENOMIC DNA]</scope>
    <source>
        <strain evidence="2">Zug</strain>
    </source>
</reference>
<dbReference type="EMBL" id="NVQC01000015">
    <property type="protein sequence ID" value="PTL36452.1"/>
    <property type="molecule type" value="Genomic_DNA"/>
</dbReference>
<name>A0A2T4TZC2_9BACT</name>
<evidence type="ECO:0000313" key="2">
    <source>
        <dbReference type="Proteomes" id="UP000241436"/>
    </source>
</evidence>
<organism evidence="1 2">
    <name type="scientific">Candidatus Methylomirabilis limnetica</name>
    <dbReference type="NCBI Taxonomy" id="2033718"/>
    <lineage>
        <taxon>Bacteria</taxon>
        <taxon>Candidatus Methylomirabilota</taxon>
        <taxon>Candidatus Methylomirabilia</taxon>
        <taxon>Candidatus Methylomirabilales</taxon>
        <taxon>Candidatus Methylomirabilaceae</taxon>
        <taxon>Candidatus Methylomirabilis</taxon>
    </lineage>
</organism>
<evidence type="ECO:0000313" key="1">
    <source>
        <dbReference type="EMBL" id="PTL36452.1"/>
    </source>
</evidence>
<accession>A0A2T4TZC2</accession>
<sequence>MNGDAGYALKKLDLAILLLATGRGDVRSRLLNAFHAELAVVQDSDFPDNLRPDWLWIKQCLTRKGPRVREDGTVLMGAVQNTLYTMHNKTGSRISERLIDLKDKLEGYLIDEQKNSLNQPLQLAVRRRRARGS</sequence>
<dbReference type="Proteomes" id="UP000241436">
    <property type="component" value="Unassembled WGS sequence"/>
</dbReference>
<dbReference type="AlphaFoldDB" id="A0A2T4TZC2"/>
<proteinExistence type="predicted"/>
<comment type="caution">
    <text evidence="1">The sequence shown here is derived from an EMBL/GenBank/DDBJ whole genome shotgun (WGS) entry which is preliminary data.</text>
</comment>
<protein>
    <submittedName>
        <fullName evidence="1">Uncharacterized protein</fullName>
    </submittedName>
</protein>
<reference evidence="1 2" key="1">
    <citation type="submission" date="2017-09" db="EMBL/GenBank/DDBJ databases">
        <title>Bloom of a denitrifying methanotroph, Candidatus Methylomirabilis limnetica, in a deep stratified lake.</title>
        <authorList>
            <person name="Graf J.S."/>
            <person name="Marchant H.K."/>
            <person name="Tienken D."/>
            <person name="Hach P.F."/>
            <person name="Brand A."/>
            <person name="Schubert C.J."/>
            <person name="Kuypers M.M."/>
            <person name="Milucka J."/>
        </authorList>
    </citation>
    <scope>NUCLEOTIDE SEQUENCE [LARGE SCALE GENOMIC DNA]</scope>
    <source>
        <strain evidence="1 2">Zug</strain>
    </source>
</reference>
<keyword evidence="2" id="KW-1185">Reference proteome</keyword>
<gene>
    <name evidence="1" type="ORF">CLG94_03585</name>
</gene>